<feature type="transmembrane region" description="Helical" evidence="1">
    <location>
        <begin position="251"/>
        <end position="271"/>
    </location>
</feature>
<protein>
    <submittedName>
        <fullName evidence="2">Uncharacterized protein</fullName>
    </submittedName>
</protein>
<keyword evidence="3" id="KW-1185">Reference proteome</keyword>
<keyword evidence="1" id="KW-0812">Transmembrane</keyword>
<accession>A0A8J2JGC0</accession>
<evidence type="ECO:0000313" key="2">
    <source>
        <dbReference type="EMBL" id="CAG7717447.1"/>
    </source>
</evidence>
<gene>
    <name evidence="2" type="ORF">AFUS01_LOCUS6906</name>
</gene>
<organism evidence="2 3">
    <name type="scientific">Allacma fusca</name>
    <dbReference type="NCBI Taxonomy" id="39272"/>
    <lineage>
        <taxon>Eukaryota</taxon>
        <taxon>Metazoa</taxon>
        <taxon>Ecdysozoa</taxon>
        <taxon>Arthropoda</taxon>
        <taxon>Hexapoda</taxon>
        <taxon>Collembola</taxon>
        <taxon>Symphypleona</taxon>
        <taxon>Sminthuridae</taxon>
        <taxon>Allacma</taxon>
    </lineage>
</organism>
<name>A0A8J2JGC0_9HEXA</name>
<feature type="transmembrane region" description="Helical" evidence="1">
    <location>
        <begin position="361"/>
        <end position="382"/>
    </location>
</feature>
<comment type="caution">
    <text evidence="2">The sequence shown here is derived from an EMBL/GenBank/DDBJ whole genome shotgun (WGS) entry which is preliminary data.</text>
</comment>
<keyword evidence="1" id="KW-1133">Transmembrane helix</keyword>
<dbReference type="EMBL" id="CAJVCH010045934">
    <property type="protein sequence ID" value="CAG7717447.1"/>
    <property type="molecule type" value="Genomic_DNA"/>
</dbReference>
<reference evidence="2" key="1">
    <citation type="submission" date="2021-06" db="EMBL/GenBank/DDBJ databases">
        <authorList>
            <person name="Hodson N. C."/>
            <person name="Mongue J. A."/>
            <person name="Jaron S. K."/>
        </authorList>
    </citation>
    <scope>NUCLEOTIDE SEQUENCE</scope>
</reference>
<keyword evidence="1" id="KW-0472">Membrane</keyword>
<feature type="transmembrane region" description="Helical" evidence="1">
    <location>
        <begin position="336"/>
        <end position="355"/>
    </location>
</feature>
<evidence type="ECO:0000256" key="1">
    <source>
        <dbReference type="SAM" id="Phobius"/>
    </source>
</evidence>
<proteinExistence type="predicted"/>
<feature type="transmembrane region" description="Helical" evidence="1">
    <location>
        <begin position="207"/>
        <end position="231"/>
    </location>
</feature>
<dbReference type="Proteomes" id="UP000708208">
    <property type="component" value="Unassembled WGS sequence"/>
</dbReference>
<sequence length="461" mass="53336">MGLRKEAFVPEPKIVVIFRKFKFLSFISTTFENFVGSGKTKTDDITDDKDESVQLETELFHMKNHSQLTILNRKDLHYNFLLVNLLSKLCLIPVEIDSHSRIVQRQRIWWKRGVNNFYQTVWVLHLLHCFVKLTEFFWHNLHTNGFIDQLPCPILCVLASGTCLYVNYKVFWSGCQTTCLWAVNEVRNYIPEGQRKHGWSDISRQEVLLKAVIPIGVLVPPLFHLSLFLMSPDGFTFIYNYFSGETKGDCTISFFTSALIEYLLVLIWFSAGAYGQMIELMYFGFFDAYLRCGIYIIENGELAHTTIEERVYRGFRRLREVQIYIQTFNMTVKGPLAISKFFCLSASISLGFYGFKYFKSNWILALIFLSVFTIGVCLYPIVNERAFAIPGMITEYKRTICLVALKLPPHQRKVIVKSVHSVKSLGIKVGNFMELDRLSAPEFLHFVAMKIVDLLVGFGKY</sequence>
<evidence type="ECO:0000313" key="3">
    <source>
        <dbReference type="Proteomes" id="UP000708208"/>
    </source>
</evidence>
<dbReference type="AlphaFoldDB" id="A0A8J2JGC0"/>